<evidence type="ECO:0000256" key="1">
    <source>
        <dbReference type="ARBA" id="ARBA00008356"/>
    </source>
</evidence>
<dbReference type="Pfam" id="PF16679">
    <property type="entry name" value="CDT1_C"/>
    <property type="match status" value="1"/>
</dbReference>
<dbReference type="SMART" id="SM01075">
    <property type="entry name" value="CDT1"/>
    <property type="match status" value="1"/>
</dbReference>
<proteinExistence type="inferred from homology"/>
<feature type="region of interest" description="Disordered" evidence="5">
    <location>
        <begin position="291"/>
        <end position="342"/>
    </location>
</feature>
<comment type="similarity">
    <text evidence="1">Belongs to the Cdt1 family.</text>
</comment>
<dbReference type="InterPro" id="IPR032054">
    <property type="entry name" value="Cdt1_C"/>
</dbReference>
<organism evidence="7 8">
    <name type="scientific">Dovyalis caffra</name>
    <dbReference type="NCBI Taxonomy" id="77055"/>
    <lineage>
        <taxon>Eukaryota</taxon>
        <taxon>Viridiplantae</taxon>
        <taxon>Streptophyta</taxon>
        <taxon>Embryophyta</taxon>
        <taxon>Tracheophyta</taxon>
        <taxon>Spermatophyta</taxon>
        <taxon>Magnoliopsida</taxon>
        <taxon>eudicotyledons</taxon>
        <taxon>Gunneridae</taxon>
        <taxon>Pentapetalae</taxon>
        <taxon>rosids</taxon>
        <taxon>fabids</taxon>
        <taxon>Malpighiales</taxon>
        <taxon>Salicaceae</taxon>
        <taxon>Flacourtieae</taxon>
        <taxon>Dovyalis</taxon>
    </lineage>
</organism>
<evidence type="ECO:0000313" key="7">
    <source>
        <dbReference type="EMBL" id="CAK7338658.1"/>
    </source>
</evidence>
<feature type="region of interest" description="Disordered" evidence="5">
    <location>
        <begin position="409"/>
        <end position="431"/>
    </location>
</feature>
<accession>A0AAV1RRI5</accession>
<dbReference type="GO" id="GO:0009451">
    <property type="term" value="P:RNA modification"/>
    <property type="evidence" value="ECO:0007669"/>
    <property type="project" value="InterPro"/>
</dbReference>
<gene>
    <name evidence="7" type="ORF">DCAF_LOCUS13706</name>
</gene>
<protein>
    <recommendedName>
        <fullName evidence="6">CDT1 Geminin-binding domain-containing protein</fullName>
    </recommendedName>
</protein>
<dbReference type="GO" id="GO:0003723">
    <property type="term" value="F:RNA binding"/>
    <property type="evidence" value="ECO:0007669"/>
    <property type="project" value="InterPro"/>
</dbReference>
<feature type="repeat" description="PPR" evidence="4">
    <location>
        <begin position="884"/>
        <end position="919"/>
    </location>
</feature>
<dbReference type="PANTHER" id="PTHR47926">
    <property type="entry name" value="PENTATRICOPEPTIDE REPEAT-CONTAINING PROTEIN"/>
    <property type="match status" value="1"/>
</dbReference>
<feature type="repeat" description="PPR" evidence="4">
    <location>
        <begin position="640"/>
        <end position="674"/>
    </location>
</feature>
<keyword evidence="8" id="KW-1185">Reference proteome</keyword>
<evidence type="ECO:0000256" key="2">
    <source>
        <dbReference type="ARBA" id="ARBA00022737"/>
    </source>
</evidence>
<sequence>MSILELRAYQIASATADGVSNSARIASKLPVRNMLELDEQRSLLPYVWNQSSEPLGRCAEEGQKVLDFKCKKTDKSTKKPEIIETQKSLEADMFASQTPAKTNESLNTKFREGEFQLLERYNTIVELFDGMNFSLRLLGLSKKSPTFQNISAQVEVLTERKFSYGHLAQIKYLLPEALQIDRILLHDKKSLCMKPYIKIGLLLDVVEGHDEESDFIALHQIFSSRLVDYFIKHPEACDIPQAILPGPFNQCKGPAFVDKAGDLSEAVFYQSRPYLPAATESQMLCNPSHLHPSFNRKFSQKTRSEEDKTQLLGSPVPPPVSLSGNLNNEHLNEARTGESPELCSQFDGRTNLDIKSEQAKEFCIPYSKSISFNHLPSQPINPEVSADVSTFSSPKCMPDSSVDKLLLETPAQSTPRRAMPSSDDKHKSTAGQSCKPAKRVLNFSYLEGDKGTSEGYEFLNDSITQTLAGSSSLLKKVEGSHGNSSIDQKTCQSDTMHLQMSIHLPDLVSLIHHIFQSVNFSPITREELVHKIILDSLDIIDRREVEEQIGILEKRVPDWICRIPAPSGDVLYKGMKRQSLQLLLKNCANLVGLQQIHAQALAQGPLYTDQPLACKLLNNYAKLGNPQAAHKVFDYIRDPDIVSYTSLVNLYLNTQLPNKASSVFSELINKGLRPDSHSVVGALSACGKNQDLFNGRIVHGMIFKFQLGANAIVGNALIDMYCRNGEIKIAQLVFKQMDIKDVSSWTTLLHGFVLCNDLESARRVFDEMPARNDVAWTAMITGYVRGEMPIWGLEMFKQMKAEGENQPTVITIVAVLSGCADLGALHHGQAIHGYISKVNLDKNVTVSNALMDLYSKGGWYASHGKGNRALEIFYDMLESRVIPNDVTFLLVLSGCSHSGLVVEAKKLFDGMIQHYGFEPKIEHYGCMVDLHCRAGLLEEAKELIDNMPVKPDAVIWRSLLSACMNYRNFDLAEIAGKKIIELEPRDDGAYDCFEIKVAVARSAL</sequence>
<dbReference type="PROSITE" id="PS51375">
    <property type="entry name" value="PPR"/>
    <property type="match status" value="3"/>
</dbReference>
<evidence type="ECO:0000256" key="4">
    <source>
        <dbReference type="PROSITE-ProRule" id="PRU00708"/>
    </source>
</evidence>
<dbReference type="Gene3D" id="1.10.10.1420">
    <property type="entry name" value="DNA replication factor Cdt1, C-terminal WH domain"/>
    <property type="match status" value="1"/>
</dbReference>
<dbReference type="InterPro" id="IPR046960">
    <property type="entry name" value="PPR_At4g14850-like_plant"/>
</dbReference>
<comment type="caution">
    <text evidence="7">The sequence shown here is derived from an EMBL/GenBank/DDBJ whole genome shotgun (WGS) entry which is preliminary data.</text>
</comment>
<evidence type="ECO:0000256" key="3">
    <source>
        <dbReference type="ARBA" id="ARBA00023306"/>
    </source>
</evidence>
<reference evidence="7 8" key="1">
    <citation type="submission" date="2024-01" db="EMBL/GenBank/DDBJ databases">
        <authorList>
            <person name="Waweru B."/>
        </authorList>
    </citation>
    <scope>NUCLEOTIDE SEQUENCE [LARGE SCALE GENOMIC DNA]</scope>
</reference>
<dbReference type="InterPro" id="IPR036390">
    <property type="entry name" value="WH_DNA-bd_sf"/>
</dbReference>
<dbReference type="Gene3D" id="1.25.40.10">
    <property type="entry name" value="Tetratricopeptide repeat domain"/>
    <property type="match status" value="4"/>
</dbReference>
<feature type="repeat" description="PPR" evidence="4">
    <location>
        <begin position="741"/>
        <end position="775"/>
    </location>
</feature>
<dbReference type="InterPro" id="IPR014939">
    <property type="entry name" value="CDT1_Gemini-bd-like"/>
</dbReference>
<keyword evidence="2" id="KW-0677">Repeat</keyword>
<evidence type="ECO:0000256" key="5">
    <source>
        <dbReference type="SAM" id="MobiDB-lite"/>
    </source>
</evidence>
<dbReference type="AlphaFoldDB" id="A0AAV1RRI5"/>
<evidence type="ECO:0000313" key="8">
    <source>
        <dbReference type="Proteomes" id="UP001314170"/>
    </source>
</evidence>
<keyword evidence="3" id="KW-0131">Cell cycle</keyword>
<dbReference type="Proteomes" id="UP001314170">
    <property type="component" value="Unassembled WGS sequence"/>
</dbReference>
<evidence type="ECO:0000259" key="6">
    <source>
        <dbReference type="SMART" id="SM01075"/>
    </source>
</evidence>
<dbReference type="CDD" id="cd08674">
    <property type="entry name" value="Cdt1_m"/>
    <property type="match status" value="1"/>
</dbReference>
<dbReference type="Pfam" id="PF08839">
    <property type="entry name" value="CDT1"/>
    <property type="match status" value="1"/>
</dbReference>
<dbReference type="Pfam" id="PF01535">
    <property type="entry name" value="PPR"/>
    <property type="match status" value="7"/>
</dbReference>
<dbReference type="SUPFAM" id="SSF46785">
    <property type="entry name" value="Winged helix' DNA-binding domain"/>
    <property type="match status" value="1"/>
</dbReference>
<dbReference type="EMBL" id="CAWUPB010001156">
    <property type="protein sequence ID" value="CAK7338658.1"/>
    <property type="molecule type" value="Genomic_DNA"/>
</dbReference>
<dbReference type="InterPro" id="IPR011990">
    <property type="entry name" value="TPR-like_helical_dom_sf"/>
</dbReference>
<dbReference type="FunFam" id="1.25.40.10:FF:000348">
    <property type="entry name" value="Pentatricopeptide repeat-containing protein chloroplastic"/>
    <property type="match status" value="1"/>
</dbReference>
<dbReference type="InterPro" id="IPR002885">
    <property type="entry name" value="PPR_rpt"/>
</dbReference>
<dbReference type="InterPro" id="IPR038090">
    <property type="entry name" value="Cdt1_C_WH_dom_sf"/>
</dbReference>
<name>A0AAV1RRI5_9ROSI</name>
<dbReference type="FunFam" id="1.25.40.10:FF:000242">
    <property type="entry name" value="Pentatricopeptide repeat-containing protein"/>
    <property type="match status" value="1"/>
</dbReference>
<feature type="domain" description="CDT1 Geminin-binding" evidence="6">
    <location>
        <begin position="117"/>
        <end position="246"/>
    </location>
</feature>
<dbReference type="PANTHER" id="PTHR47926:SF497">
    <property type="entry name" value="TETRATRICOPEPTIDE-LIKE HELICAL DOMAIN SUPERFAMILY"/>
    <property type="match status" value="1"/>
</dbReference>
<dbReference type="NCBIfam" id="TIGR00756">
    <property type="entry name" value="PPR"/>
    <property type="match status" value="4"/>
</dbReference>